<dbReference type="AlphaFoldDB" id="A0A0F8YA85"/>
<organism evidence="2">
    <name type="scientific">marine sediment metagenome</name>
    <dbReference type="NCBI Taxonomy" id="412755"/>
    <lineage>
        <taxon>unclassified sequences</taxon>
        <taxon>metagenomes</taxon>
        <taxon>ecological metagenomes</taxon>
    </lineage>
</organism>
<feature type="compositionally biased region" description="Basic and acidic residues" evidence="1">
    <location>
        <begin position="25"/>
        <end position="38"/>
    </location>
</feature>
<name>A0A0F8YA85_9ZZZZ</name>
<feature type="compositionally biased region" description="Basic and acidic residues" evidence="1">
    <location>
        <begin position="1"/>
        <end position="16"/>
    </location>
</feature>
<proteinExistence type="predicted"/>
<sequence>YELRHGKTFITDEGRIQRGKSSRQLRQEAKLRGIDVETGKQLVQEEELTPEEQLSPEEPEFEGERDV</sequence>
<gene>
    <name evidence="2" type="ORF">LCGC14_2922470</name>
</gene>
<reference evidence="2" key="1">
    <citation type="journal article" date="2015" name="Nature">
        <title>Complex archaea that bridge the gap between prokaryotes and eukaryotes.</title>
        <authorList>
            <person name="Spang A."/>
            <person name="Saw J.H."/>
            <person name="Jorgensen S.L."/>
            <person name="Zaremba-Niedzwiedzka K."/>
            <person name="Martijn J."/>
            <person name="Lind A.E."/>
            <person name="van Eijk R."/>
            <person name="Schleper C."/>
            <person name="Guy L."/>
            <person name="Ettema T.J."/>
        </authorList>
    </citation>
    <scope>NUCLEOTIDE SEQUENCE</scope>
</reference>
<protein>
    <submittedName>
        <fullName evidence="2">Uncharacterized protein</fullName>
    </submittedName>
</protein>
<dbReference type="EMBL" id="LAZR01058121">
    <property type="protein sequence ID" value="KKK70590.1"/>
    <property type="molecule type" value="Genomic_DNA"/>
</dbReference>
<evidence type="ECO:0000256" key="1">
    <source>
        <dbReference type="SAM" id="MobiDB-lite"/>
    </source>
</evidence>
<feature type="non-terminal residue" evidence="2">
    <location>
        <position position="1"/>
    </location>
</feature>
<accession>A0A0F8YA85</accession>
<feature type="region of interest" description="Disordered" evidence="1">
    <location>
        <begin position="1"/>
        <end position="67"/>
    </location>
</feature>
<comment type="caution">
    <text evidence="2">The sequence shown here is derived from an EMBL/GenBank/DDBJ whole genome shotgun (WGS) entry which is preliminary data.</text>
</comment>
<feature type="compositionally biased region" description="Acidic residues" evidence="1">
    <location>
        <begin position="44"/>
        <end position="61"/>
    </location>
</feature>
<evidence type="ECO:0000313" key="2">
    <source>
        <dbReference type="EMBL" id="KKK70590.1"/>
    </source>
</evidence>